<protein>
    <submittedName>
        <fullName evidence="2">Uncharacterized protein</fullName>
    </submittedName>
</protein>
<feature type="non-terminal residue" evidence="2">
    <location>
        <position position="150"/>
    </location>
</feature>
<evidence type="ECO:0000313" key="2">
    <source>
        <dbReference type="EMBL" id="CAE7545921.1"/>
    </source>
</evidence>
<feature type="transmembrane region" description="Helical" evidence="1">
    <location>
        <begin position="88"/>
        <end position="110"/>
    </location>
</feature>
<feature type="non-terminal residue" evidence="2">
    <location>
        <position position="1"/>
    </location>
</feature>
<proteinExistence type="predicted"/>
<dbReference type="Proteomes" id="UP000649617">
    <property type="component" value="Unassembled WGS sequence"/>
</dbReference>
<evidence type="ECO:0000256" key="1">
    <source>
        <dbReference type="SAM" id="Phobius"/>
    </source>
</evidence>
<feature type="transmembrane region" description="Helical" evidence="1">
    <location>
        <begin position="55"/>
        <end position="76"/>
    </location>
</feature>
<dbReference type="EMBL" id="CAJNIZ010033514">
    <property type="protein sequence ID" value="CAE7545921.1"/>
    <property type="molecule type" value="Genomic_DNA"/>
</dbReference>
<accession>A0A812TPU8</accession>
<name>A0A812TPU8_SYMPI</name>
<keyword evidence="1" id="KW-1133">Transmembrane helix</keyword>
<keyword evidence="3" id="KW-1185">Reference proteome</keyword>
<keyword evidence="1" id="KW-0812">Transmembrane</keyword>
<reference evidence="2" key="1">
    <citation type="submission" date="2021-02" db="EMBL/GenBank/DDBJ databases">
        <authorList>
            <person name="Dougan E. K."/>
            <person name="Rhodes N."/>
            <person name="Thang M."/>
            <person name="Chan C."/>
        </authorList>
    </citation>
    <scope>NUCLEOTIDE SEQUENCE</scope>
</reference>
<dbReference type="OrthoDB" id="447066at2759"/>
<comment type="caution">
    <text evidence="2">The sequence shown here is derived from an EMBL/GenBank/DDBJ whole genome shotgun (WGS) entry which is preliminary data.</text>
</comment>
<evidence type="ECO:0000313" key="3">
    <source>
        <dbReference type="Proteomes" id="UP000649617"/>
    </source>
</evidence>
<gene>
    <name evidence="2" type="ORF">SPIL2461_LOCUS14484</name>
</gene>
<sequence>NVGAYLKQSKSMLACWDATYMGRLWCVTEIAAFLKTHEGDPASLLIRPTSWGPTAVLLFLSYWAYTLCLQFVSHIIDMDTFVASKMWISLALVFSVANLVPQMLFMPFVAHSWRLQLRDLESLQRQLAVFQFDRDVSCHCCDINHVHPAT</sequence>
<organism evidence="2 3">
    <name type="scientific">Symbiodinium pilosum</name>
    <name type="common">Dinoflagellate</name>
    <dbReference type="NCBI Taxonomy" id="2952"/>
    <lineage>
        <taxon>Eukaryota</taxon>
        <taxon>Sar</taxon>
        <taxon>Alveolata</taxon>
        <taxon>Dinophyceae</taxon>
        <taxon>Suessiales</taxon>
        <taxon>Symbiodiniaceae</taxon>
        <taxon>Symbiodinium</taxon>
    </lineage>
</organism>
<dbReference type="AlphaFoldDB" id="A0A812TPU8"/>
<keyword evidence="1" id="KW-0472">Membrane</keyword>